<proteinExistence type="predicted"/>
<evidence type="ECO:0000313" key="2">
    <source>
        <dbReference type="EMBL" id="PKY72822.1"/>
    </source>
</evidence>
<dbReference type="InterPro" id="IPR023210">
    <property type="entry name" value="NADP_OxRdtase_dom"/>
</dbReference>
<dbReference type="InterPro" id="IPR020471">
    <property type="entry name" value="AKR"/>
</dbReference>
<dbReference type="InterPro" id="IPR036812">
    <property type="entry name" value="NAD(P)_OxRdtase_dom_sf"/>
</dbReference>
<accession>A0A2I1INX8</accession>
<dbReference type="GeneID" id="35867652"/>
<dbReference type="Pfam" id="PF00248">
    <property type="entry name" value="Aldo_ket_red"/>
    <property type="match status" value="1"/>
</dbReference>
<reference evidence="2 3" key="1">
    <citation type="submission" date="2017-12" db="EMBL/GenBank/DDBJ databases">
        <title>Phylogenetic diversity of female urinary microbiome.</title>
        <authorList>
            <person name="Thomas-White K."/>
            <person name="Wolfe A.J."/>
        </authorList>
    </citation>
    <scope>NUCLEOTIDE SEQUENCE [LARGE SCALE GENOMIC DNA]</scope>
    <source>
        <strain evidence="2 3">UMB0402</strain>
    </source>
</reference>
<dbReference type="GO" id="GO:0016491">
    <property type="term" value="F:oxidoreductase activity"/>
    <property type="evidence" value="ECO:0007669"/>
    <property type="project" value="InterPro"/>
</dbReference>
<dbReference type="SUPFAM" id="SSF51430">
    <property type="entry name" value="NAD(P)-linked oxidoreductase"/>
    <property type="match status" value="1"/>
</dbReference>
<dbReference type="PANTHER" id="PTHR43364:SF1">
    <property type="entry name" value="OXIDOREDUCTASE YDHF"/>
    <property type="match status" value="1"/>
</dbReference>
<dbReference type="InterPro" id="IPR050523">
    <property type="entry name" value="AKR_Detox_Biosynth"/>
</dbReference>
<keyword evidence="3" id="KW-1185">Reference proteome</keyword>
<dbReference type="PRINTS" id="PR00069">
    <property type="entry name" value="ALDKETRDTASE"/>
</dbReference>
<dbReference type="Proteomes" id="UP000235122">
    <property type="component" value="Unassembled WGS sequence"/>
</dbReference>
<dbReference type="STRING" id="33007.HMPREF3198_01411"/>
<gene>
    <name evidence="2" type="ORF">CYJ19_04070</name>
</gene>
<feature type="domain" description="NADP-dependent oxidoreductase" evidence="1">
    <location>
        <begin position="1"/>
        <end position="287"/>
    </location>
</feature>
<dbReference type="EMBL" id="PKKO01000002">
    <property type="protein sequence ID" value="PKY72822.1"/>
    <property type="molecule type" value="Genomic_DNA"/>
</dbReference>
<comment type="caution">
    <text evidence="2">The sequence shown here is derived from an EMBL/GenBank/DDBJ whole genome shotgun (WGS) entry which is preliminary data.</text>
</comment>
<name>A0A2I1INX8_9ACTO</name>
<dbReference type="PANTHER" id="PTHR43364">
    <property type="entry name" value="NADH-SPECIFIC METHYLGLYOXAL REDUCTASE-RELATED"/>
    <property type="match status" value="1"/>
</dbReference>
<dbReference type="GO" id="GO:0005829">
    <property type="term" value="C:cytosol"/>
    <property type="evidence" value="ECO:0007669"/>
    <property type="project" value="TreeGrafter"/>
</dbReference>
<evidence type="ECO:0000313" key="3">
    <source>
        <dbReference type="Proteomes" id="UP000235122"/>
    </source>
</evidence>
<evidence type="ECO:0000259" key="1">
    <source>
        <dbReference type="Pfam" id="PF00248"/>
    </source>
</evidence>
<sequence length="298" mass="32995">MIYGAMGLGGSWEGTQLTEANKTQALAALRAAKEVGIGTIDTADIYKDGRADAAIGAALKADKELRSHFKIQTKFGIHLKGVPRYEQTSEHLKRSVAGSLERLGVDHLDTLLIHRPDPLADKQAVAKALTQLLEQKIVGQIGVSNMHSAQLRAWSKYVPLAVNQLQLSLGHHAFVDAEVDFNTPSQANFDPHTVEWCLEQNLKLQAWGPLDQGRFTKDHPQEGDQATARAVQKIARAQNQPAEAVVLAWLEKHPGRIEPIIGTTKPERIRACACSKQVRLDRSQWYELYQQARGRKIP</sequence>
<protein>
    <submittedName>
        <fullName evidence="2">Aldo/keto reductase</fullName>
    </submittedName>
</protein>
<organism evidence="2 3">
    <name type="scientific">Winkia neuii</name>
    <dbReference type="NCBI Taxonomy" id="33007"/>
    <lineage>
        <taxon>Bacteria</taxon>
        <taxon>Bacillati</taxon>
        <taxon>Actinomycetota</taxon>
        <taxon>Actinomycetes</taxon>
        <taxon>Actinomycetales</taxon>
        <taxon>Actinomycetaceae</taxon>
        <taxon>Winkia</taxon>
    </lineage>
</organism>
<dbReference type="Gene3D" id="3.20.20.100">
    <property type="entry name" value="NADP-dependent oxidoreductase domain"/>
    <property type="match status" value="1"/>
</dbReference>
<dbReference type="RefSeq" id="WP_034490139.1">
    <property type="nucleotide sequence ID" value="NZ_JASOXK010000002.1"/>
</dbReference>
<dbReference type="AlphaFoldDB" id="A0A2I1INX8"/>